<dbReference type="GO" id="GO:0004750">
    <property type="term" value="F:D-ribulose-phosphate 3-epimerase activity"/>
    <property type="evidence" value="ECO:0007669"/>
    <property type="project" value="UniProtKB-EC"/>
</dbReference>
<dbReference type="PIRSF" id="PIRSF001461">
    <property type="entry name" value="RPE"/>
    <property type="match status" value="1"/>
</dbReference>
<dbReference type="Gene3D" id="3.20.20.70">
    <property type="entry name" value="Aldolase class I"/>
    <property type="match status" value="1"/>
</dbReference>
<accession>A0A6J7CG66</accession>
<evidence type="ECO:0000256" key="6">
    <source>
        <dbReference type="ARBA" id="ARBA00009541"/>
    </source>
</evidence>
<dbReference type="HAMAP" id="MF_02227">
    <property type="entry name" value="RPE"/>
    <property type="match status" value="1"/>
</dbReference>
<comment type="cofactor">
    <cofactor evidence="4">
        <name>Zn(2+)</name>
        <dbReference type="ChEBI" id="CHEBI:29105"/>
    </cofactor>
</comment>
<dbReference type="PANTHER" id="PTHR11749">
    <property type="entry name" value="RIBULOSE-5-PHOSPHATE-3-EPIMERASE"/>
    <property type="match status" value="1"/>
</dbReference>
<comment type="catalytic activity">
    <reaction evidence="1">
        <text>D-ribulose 5-phosphate = D-xylulose 5-phosphate</text>
        <dbReference type="Rhea" id="RHEA:13677"/>
        <dbReference type="ChEBI" id="CHEBI:57737"/>
        <dbReference type="ChEBI" id="CHEBI:58121"/>
        <dbReference type="EC" id="5.1.3.1"/>
    </reaction>
</comment>
<evidence type="ECO:0000256" key="2">
    <source>
        <dbReference type="ARBA" id="ARBA00001936"/>
    </source>
</evidence>
<evidence type="ECO:0000256" key="9">
    <source>
        <dbReference type="ARBA" id="ARBA00023235"/>
    </source>
</evidence>
<evidence type="ECO:0000256" key="8">
    <source>
        <dbReference type="ARBA" id="ARBA00022723"/>
    </source>
</evidence>
<dbReference type="GO" id="GO:0006098">
    <property type="term" value="P:pentose-phosphate shunt"/>
    <property type="evidence" value="ECO:0007669"/>
    <property type="project" value="InterPro"/>
</dbReference>
<proteinExistence type="inferred from homology"/>
<keyword evidence="8" id="KW-0479">Metal-binding</keyword>
<comment type="similarity">
    <text evidence="6">Belongs to the ribulose-phosphate 3-epimerase family.</text>
</comment>
<dbReference type="AlphaFoldDB" id="A0A6J7CG66"/>
<evidence type="ECO:0000256" key="5">
    <source>
        <dbReference type="ARBA" id="ARBA00001954"/>
    </source>
</evidence>
<dbReference type="FunFam" id="3.20.20.70:FF:000004">
    <property type="entry name" value="Ribulose-phosphate 3-epimerase"/>
    <property type="match status" value="1"/>
</dbReference>
<dbReference type="EC" id="5.1.3.1" evidence="7"/>
<dbReference type="NCBIfam" id="TIGR01163">
    <property type="entry name" value="rpe"/>
    <property type="match status" value="1"/>
</dbReference>
<evidence type="ECO:0000313" key="10">
    <source>
        <dbReference type="EMBL" id="CAB4601348.1"/>
    </source>
</evidence>
<dbReference type="EMBL" id="CAEZZS010000017">
    <property type="protein sequence ID" value="CAB4774138.1"/>
    <property type="molecule type" value="Genomic_DNA"/>
</dbReference>
<dbReference type="NCBIfam" id="NF004076">
    <property type="entry name" value="PRK05581.1-4"/>
    <property type="match status" value="1"/>
</dbReference>
<evidence type="ECO:0000313" key="13">
    <source>
        <dbReference type="EMBL" id="CAB4774138.1"/>
    </source>
</evidence>
<dbReference type="SUPFAM" id="SSF51366">
    <property type="entry name" value="Ribulose-phoshate binding barrel"/>
    <property type="match status" value="1"/>
</dbReference>
<dbReference type="GO" id="GO:0005737">
    <property type="term" value="C:cytoplasm"/>
    <property type="evidence" value="ECO:0007669"/>
    <property type="project" value="UniProtKB-ARBA"/>
</dbReference>
<dbReference type="InterPro" id="IPR026019">
    <property type="entry name" value="Ribul_P_3_epim"/>
</dbReference>
<evidence type="ECO:0000313" key="14">
    <source>
        <dbReference type="EMBL" id="CAB4857247.1"/>
    </source>
</evidence>
<comment type="cofactor">
    <cofactor evidence="3">
        <name>Co(2+)</name>
        <dbReference type="ChEBI" id="CHEBI:48828"/>
    </cofactor>
</comment>
<evidence type="ECO:0000313" key="12">
    <source>
        <dbReference type="EMBL" id="CAB4720288.1"/>
    </source>
</evidence>
<comment type="cofactor">
    <cofactor evidence="2">
        <name>Mn(2+)</name>
        <dbReference type="ChEBI" id="CHEBI:29035"/>
    </cofactor>
</comment>
<evidence type="ECO:0000256" key="3">
    <source>
        <dbReference type="ARBA" id="ARBA00001941"/>
    </source>
</evidence>
<organism evidence="14">
    <name type="scientific">freshwater metagenome</name>
    <dbReference type="NCBI Taxonomy" id="449393"/>
    <lineage>
        <taxon>unclassified sequences</taxon>
        <taxon>metagenomes</taxon>
        <taxon>ecological metagenomes</taxon>
    </lineage>
</organism>
<dbReference type="Pfam" id="PF00834">
    <property type="entry name" value="Ribul_P_3_epim"/>
    <property type="match status" value="1"/>
</dbReference>
<dbReference type="GO" id="GO:0005975">
    <property type="term" value="P:carbohydrate metabolic process"/>
    <property type="evidence" value="ECO:0007669"/>
    <property type="project" value="InterPro"/>
</dbReference>
<comment type="cofactor">
    <cofactor evidence="5">
        <name>Fe(2+)</name>
        <dbReference type="ChEBI" id="CHEBI:29033"/>
    </cofactor>
</comment>
<dbReference type="EMBL" id="CAFBLI010000010">
    <property type="protein sequence ID" value="CAB4857247.1"/>
    <property type="molecule type" value="Genomic_DNA"/>
</dbReference>
<sequence length="224" mass="24369">MDIRITPSILNADFDNLANEIAKVAEDSDLIHLDVMDNIFVPNFTFDFNTASKIIVDCPIDIDVHLMVADVDRIGIEYAEIGSTSVTFHIEASENPKKLISEIQKHGARAGVAIKPNTPVEVISDLIDLVDMVLVMTVEPGFGGQSFMENQMAKVSQVRAALNSSTRDIWLQVDGGISTETIEIATRAGADTFVAGSAVYKSPDPAQMVRKLRALAVNQLNNPK</sequence>
<dbReference type="CDD" id="cd00429">
    <property type="entry name" value="RPE"/>
    <property type="match status" value="1"/>
</dbReference>
<protein>
    <recommendedName>
        <fullName evidence="7">ribulose-phosphate 3-epimerase</fullName>
        <ecNumber evidence="7">5.1.3.1</ecNumber>
    </recommendedName>
</protein>
<dbReference type="InterPro" id="IPR013785">
    <property type="entry name" value="Aldolase_TIM"/>
</dbReference>
<gene>
    <name evidence="10" type="ORF">UFOPK1811_00819</name>
    <name evidence="11" type="ORF">UFOPK2360_00330</name>
    <name evidence="12" type="ORF">UFOPK2659_00599</name>
    <name evidence="13" type="ORF">UFOPK2922_00539</name>
    <name evidence="14" type="ORF">UFOPK3306_00224</name>
</gene>
<name>A0A6J7CG66_9ZZZZ</name>
<dbReference type="GO" id="GO:0046872">
    <property type="term" value="F:metal ion binding"/>
    <property type="evidence" value="ECO:0007669"/>
    <property type="project" value="UniProtKB-KW"/>
</dbReference>
<dbReference type="InterPro" id="IPR000056">
    <property type="entry name" value="Ribul_P_3_epim-like"/>
</dbReference>
<dbReference type="PROSITE" id="PS01086">
    <property type="entry name" value="RIBUL_P_3_EPIMER_2"/>
    <property type="match status" value="1"/>
</dbReference>
<dbReference type="EMBL" id="CAEZXH010000011">
    <property type="protein sequence ID" value="CAB4678061.1"/>
    <property type="molecule type" value="Genomic_DNA"/>
</dbReference>
<reference evidence="14" key="1">
    <citation type="submission" date="2020-05" db="EMBL/GenBank/DDBJ databases">
        <authorList>
            <person name="Chiriac C."/>
            <person name="Salcher M."/>
            <person name="Ghai R."/>
            <person name="Kavagutti S V."/>
        </authorList>
    </citation>
    <scope>NUCLEOTIDE SEQUENCE</scope>
</reference>
<dbReference type="PROSITE" id="PS01085">
    <property type="entry name" value="RIBUL_P_3_EPIMER_1"/>
    <property type="match status" value="1"/>
</dbReference>
<dbReference type="EMBL" id="CAEZYJ010000069">
    <property type="protein sequence ID" value="CAB4720288.1"/>
    <property type="molecule type" value="Genomic_DNA"/>
</dbReference>
<evidence type="ECO:0000256" key="4">
    <source>
        <dbReference type="ARBA" id="ARBA00001947"/>
    </source>
</evidence>
<evidence type="ECO:0000256" key="1">
    <source>
        <dbReference type="ARBA" id="ARBA00001782"/>
    </source>
</evidence>
<evidence type="ECO:0000256" key="7">
    <source>
        <dbReference type="ARBA" id="ARBA00013188"/>
    </source>
</evidence>
<dbReference type="InterPro" id="IPR011060">
    <property type="entry name" value="RibuloseP-bd_barrel"/>
</dbReference>
<evidence type="ECO:0000313" key="11">
    <source>
        <dbReference type="EMBL" id="CAB4678061.1"/>
    </source>
</evidence>
<dbReference type="EMBL" id="CAEZUJ010000028">
    <property type="protein sequence ID" value="CAB4601348.1"/>
    <property type="molecule type" value="Genomic_DNA"/>
</dbReference>
<keyword evidence="9" id="KW-0413">Isomerase</keyword>